<feature type="region of interest" description="Disordered" evidence="1">
    <location>
        <begin position="45"/>
        <end position="89"/>
    </location>
</feature>
<evidence type="ECO:0000313" key="2">
    <source>
        <dbReference type="EMBL" id="KGO60742.1"/>
    </source>
</evidence>
<dbReference type="STRING" id="27334.A0A0A2JZ57"/>
<gene>
    <name evidence="2" type="ORF">PEX2_100070</name>
</gene>
<dbReference type="PhylomeDB" id="A0A0A2JZ57"/>
<dbReference type="AlphaFoldDB" id="A0A0A2JZ57"/>
<protein>
    <submittedName>
        <fullName evidence="2">Uncharacterized protein</fullName>
    </submittedName>
</protein>
<sequence>MSERYNFRRSTRVQQLPPHRPRGSPQDPTPRIELRIEDLDLDKSYVDSWAPPKSRPKPRKSRPWAKWTGNDPFTDPAQLPPGWHMNEDDLETNDIDSQIERCHERIAENIMPHVFAQRLEEYTAAKNKKEQMRFPGSEELSWDTIQRVHALEAMKTDLTSTADECEQLPNIEALLEAYKSGELDWNNGLVTYWSKGVQISQPRPFDWDEFEAINSHHEGHKGFWTEGVMDILNIFKVTR</sequence>
<comment type="caution">
    <text evidence="2">The sequence shown here is derived from an EMBL/GenBank/DDBJ whole genome shotgun (WGS) entry which is preliminary data.</text>
</comment>
<dbReference type="VEuPathDB" id="FungiDB:PEXP_005130"/>
<reference evidence="2 3" key="1">
    <citation type="journal article" date="2015" name="Mol. Plant Microbe Interact.">
        <title>Genome, transcriptome, and functional analyses of Penicillium expansum provide new insights into secondary metabolism and pathogenicity.</title>
        <authorList>
            <person name="Ballester A.R."/>
            <person name="Marcet-Houben M."/>
            <person name="Levin E."/>
            <person name="Sela N."/>
            <person name="Selma-Lazaro C."/>
            <person name="Carmona L."/>
            <person name="Wisniewski M."/>
            <person name="Droby S."/>
            <person name="Gonzalez-Candelas L."/>
            <person name="Gabaldon T."/>
        </authorList>
    </citation>
    <scope>NUCLEOTIDE SEQUENCE [LARGE SCALE GENOMIC DNA]</scope>
    <source>
        <strain evidence="2 3">MD-8</strain>
    </source>
</reference>
<accession>A0A0A2JZ57</accession>
<name>A0A0A2JZ57_PENEN</name>
<dbReference type="EMBL" id="JQFZ01000062">
    <property type="protein sequence ID" value="KGO60742.1"/>
    <property type="molecule type" value="Genomic_DNA"/>
</dbReference>
<feature type="compositionally biased region" description="Basic residues" evidence="1">
    <location>
        <begin position="54"/>
        <end position="63"/>
    </location>
</feature>
<dbReference type="Proteomes" id="UP000030143">
    <property type="component" value="Unassembled WGS sequence"/>
</dbReference>
<proteinExistence type="predicted"/>
<feature type="region of interest" description="Disordered" evidence="1">
    <location>
        <begin position="1"/>
        <end position="31"/>
    </location>
</feature>
<evidence type="ECO:0000256" key="1">
    <source>
        <dbReference type="SAM" id="MobiDB-lite"/>
    </source>
</evidence>
<organism evidence="2 3">
    <name type="scientific">Penicillium expansum</name>
    <name type="common">Blue mold rot fungus</name>
    <dbReference type="NCBI Taxonomy" id="27334"/>
    <lineage>
        <taxon>Eukaryota</taxon>
        <taxon>Fungi</taxon>
        <taxon>Dikarya</taxon>
        <taxon>Ascomycota</taxon>
        <taxon>Pezizomycotina</taxon>
        <taxon>Eurotiomycetes</taxon>
        <taxon>Eurotiomycetidae</taxon>
        <taxon>Eurotiales</taxon>
        <taxon>Aspergillaceae</taxon>
        <taxon>Penicillium</taxon>
    </lineage>
</organism>
<keyword evidence="3" id="KW-1185">Reference proteome</keyword>
<evidence type="ECO:0000313" key="3">
    <source>
        <dbReference type="Proteomes" id="UP000030143"/>
    </source>
</evidence>
<dbReference type="RefSeq" id="XP_016601752.1">
    <property type="nucleotide sequence ID" value="XM_016747277.1"/>
</dbReference>
<dbReference type="OrthoDB" id="4329446at2759"/>
<dbReference type="GeneID" id="27682697"/>
<dbReference type="HOGENOM" id="CLU_1152105_0_0_1"/>